<protein>
    <recommendedName>
        <fullName evidence="4">Lipoprotein</fullName>
    </recommendedName>
</protein>
<dbReference type="EMBL" id="CP013243">
    <property type="protein sequence ID" value="APH15096.1"/>
    <property type="molecule type" value="Genomic_DNA"/>
</dbReference>
<feature type="compositionally biased region" description="Basic and acidic residues" evidence="1">
    <location>
        <begin position="240"/>
        <end position="249"/>
    </location>
</feature>
<accession>A0A1L3NG51</accession>
<dbReference type="PROSITE" id="PS51257">
    <property type="entry name" value="PROKAR_LIPOPROTEIN"/>
    <property type="match status" value="1"/>
</dbReference>
<gene>
    <name evidence="2" type="ORF">NPD5_3936</name>
</gene>
<sequence>MKKINIKKCILFSYLLCFMLILIGCDIIEPETVSVDKTLPRLNTLNGNTLQLVHDIEGFKFKSNYNTGKYTLNNWRITDSKNIKMQTWITDVPNGTEVLIEHVHIDISLKSCSPQLDGLKQDSMDDSYHGYSQDGFLISNKYPYENTFAIDGFSKDIIDGWNFYCGDYGNGHLSSERLTEKNLIKNGTYANKLTVVYDLLIKNKGEQKYHTKSIVDEILIPAQIEENSTTNLNNKTSSNELKENNSKEK</sequence>
<dbReference type="Proteomes" id="UP000182204">
    <property type="component" value="Chromosome"/>
</dbReference>
<dbReference type="RefSeq" id="WP_072587055.1">
    <property type="nucleotide sequence ID" value="NZ_CP013243.1"/>
</dbReference>
<reference evidence="2 3" key="1">
    <citation type="submission" date="2015-11" db="EMBL/GenBank/DDBJ databases">
        <authorList>
            <person name="Hill K.K."/>
            <person name="Shirey T.B."/>
            <person name="Raphael B."/>
            <person name="Daligault H.E."/>
            <person name="Davenport K.W."/>
            <person name="Bruce D.C."/>
            <person name="Foley B.T."/>
            <person name="Johnson S.L."/>
        </authorList>
    </citation>
    <scope>NUCLEOTIDE SEQUENCE [LARGE SCALE GENOMIC DNA]</scope>
    <source>
        <strain evidence="2 3">CDC_1632</strain>
    </source>
</reference>
<feature type="region of interest" description="Disordered" evidence="1">
    <location>
        <begin position="230"/>
        <end position="249"/>
    </location>
</feature>
<dbReference type="AlphaFoldDB" id="A0A1L3NG51"/>
<name>A0A1L3NG51_CLOSG</name>
<feature type="compositionally biased region" description="Low complexity" evidence="1">
    <location>
        <begin position="230"/>
        <end position="239"/>
    </location>
</feature>
<evidence type="ECO:0000256" key="1">
    <source>
        <dbReference type="SAM" id="MobiDB-lite"/>
    </source>
</evidence>
<organism evidence="2 3">
    <name type="scientific">Clostridium sporogenes</name>
    <dbReference type="NCBI Taxonomy" id="1509"/>
    <lineage>
        <taxon>Bacteria</taxon>
        <taxon>Bacillati</taxon>
        <taxon>Bacillota</taxon>
        <taxon>Clostridia</taxon>
        <taxon>Eubacteriales</taxon>
        <taxon>Clostridiaceae</taxon>
        <taxon>Clostridium</taxon>
    </lineage>
</organism>
<evidence type="ECO:0008006" key="4">
    <source>
        <dbReference type="Google" id="ProtNLM"/>
    </source>
</evidence>
<evidence type="ECO:0000313" key="3">
    <source>
        <dbReference type="Proteomes" id="UP000182204"/>
    </source>
</evidence>
<proteinExistence type="predicted"/>
<evidence type="ECO:0000313" key="2">
    <source>
        <dbReference type="EMBL" id="APH15096.1"/>
    </source>
</evidence>